<evidence type="ECO:0000256" key="2">
    <source>
        <dbReference type="PROSITE-ProRule" id="PRU00335"/>
    </source>
</evidence>
<dbReference type="Proteomes" id="UP000012371">
    <property type="component" value="Unassembled WGS sequence"/>
</dbReference>
<dbReference type="InterPro" id="IPR050624">
    <property type="entry name" value="HTH-type_Tx_Regulator"/>
</dbReference>
<comment type="caution">
    <text evidence="4">The sequence shown here is derived from an EMBL/GenBank/DDBJ whole genome shotgun (WGS) entry which is preliminary data.</text>
</comment>
<keyword evidence="1 2" id="KW-0238">DNA-binding</keyword>
<dbReference type="SUPFAM" id="SSF46689">
    <property type="entry name" value="Homeodomain-like"/>
    <property type="match status" value="1"/>
</dbReference>
<keyword evidence="5" id="KW-1185">Reference proteome</keyword>
<dbReference type="GO" id="GO:0003677">
    <property type="term" value="F:DNA binding"/>
    <property type="evidence" value="ECO:0007669"/>
    <property type="project" value="UniProtKB-UniRule"/>
</dbReference>
<evidence type="ECO:0000313" key="4">
    <source>
        <dbReference type="EMBL" id="EMY60605.1"/>
    </source>
</evidence>
<dbReference type="PROSITE" id="PS50977">
    <property type="entry name" value="HTH_TETR_2"/>
    <property type="match status" value="1"/>
</dbReference>
<dbReference type="EMBL" id="AOGW02000013">
    <property type="protein sequence ID" value="EMY60605.1"/>
    <property type="molecule type" value="Genomic_DNA"/>
</dbReference>
<reference evidence="4" key="1">
    <citation type="submission" date="2013-03" db="EMBL/GenBank/DDBJ databases">
        <authorList>
            <person name="Harkins D.M."/>
            <person name="Durkin A.S."/>
            <person name="Brinkac L.M."/>
            <person name="Haft D.H."/>
            <person name="Selengut J.D."/>
            <person name="Sanka R."/>
            <person name="DePew J."/>
            <person name="Purushe J."/>
            <person name="Hartskeerl R.A."/>
            <person name="Ahmed A."/>
            <person name="van der Linden H."/>
            <person name="Goris M.G.A."/>
            <person name="Vinetz J.M."/>
            <person name="Sutton G.G."/>
            <person name="Nierman W.C."/>
            <person name="Fouts D.E."/>
        </authorList>
    </citation>
    <scope>NUCLEOTIDE SEQUENCE [LARGE SCALE GENOMIC DNA]</scope>
    <source>
        <strain evidence="4">LT 11-33</strain>
    </source>
</reference>
<protein>
    <submittedName>
        <fullName evidence="4">Transcriptional regulator, TetR family</fullName>
    </submittedName>
</protein>
<dbReference type="PANTHER" id="PTHR43479:SF11">
    <property type="entry name" value="ACREF_ENVCD OPERON REPRESSOR-RELATED"/>
    <property type="match status" value="1"/>
</dbReference>
<evidence type="ECO:0000259" key="3">
    <source>
        <dbReference type="PROSITE" id="PS50977"/>
    </source>
</evidence>
<organism evidence="4 5">
    <name type="scientific">Leptospira terpstrae serovar Hualin str. LT 11-33 = ATCC 700639</name>
    <dbReference type="NCBI Taxonomy" id="1257025"/>
    <lineage>
        <taxon>Bacteria</taxon>
        <taxon>Pseudomonadati</taxon>
        <taxon>Spirochaetota</taxon>
        <taxon>Spirochaetia</taxon>
        <taxon>Leptospirales</taxon>
        <taxon>Leptospiraceae</taxon>
        <taxon>Leptospira</taxon>
    </lineage>
</organism>
<dbReference type="Pfam" id="PF00440">
    <property type="entry name" value="TetR_N"/>
    <property type="match status" value="1"/>
</dbReference>
<evidence type="ECO:0000256" key="1">
    <source>
        <dbReference type="ARBA" id="ARBA00023125"/>
    </source>
</evidence>
<proteinExistence type="predicted"/>
<dbReference type="PRINTS" id="PR00455">
    <property type="entry name" value="HTHTETR"/>
</dbReference>
<dbReference type="InterPro" id="IPR009057">
    <property type="entry name" value="Homeodomain-like_sf"/>
</dbReference>
<dbReference type="AlphaFoldDB" id="N1VUB9"/>
<dbReference type="InterPro" id="IPR001647">
    <property type="entry name" value="HTH_TetR"/>
</dbReference>
<dbReference type="Gene3D" id="1.10.357.10">
    <property type="entry name" value="Tetracycline Repressor, domain 2"/>
    <property type="match status" value="1"/>
</dbReference>
<gene>
    <name evidence="4" type="ORF">LEP1GSC203_0045</name>
</gene>
<sequence>MKQKIILTALKICEKEGYESFSMRKLATKLDLDPMAIYHYFENKEALTKAMVEQIFKRFEKEITIYEKNPKSNLKSILVEYWALFIEYPGMSFFLIKNSYDGFPSVISLNQTLQMLIKKIYPAVDDKRVLNIIIDFIHGNAFAFSTLLKGRTKEATIDSNKREFESSLSYLLDLFKDS</sequence>
<dbReference type="RefSeq" id="WP_002974814.1">
    <property type="nucleotide sequence ID" value="NZ_AOGW02000013.1"/>
</dbReference>
<dbReference type="OrthoDB" id="329481at2"/>
<dbReference type="PANTHER" id="PTHR43479">
    <property type="entry name" value="ACREF/ENVCD OPERON REPRESSOR-RELATED"/>
    <property type="match status" value="1"/>
</dbReference>
<feature type="domain" description="HTH tetR-type" evidence="3">
    <location>
        <begin position="1"/>
        <end position="59"/>
    </location>
</feature>
<name>N1VUB9_9LEPT</name>
<dbReference type="STRING" id="1257025.LEP1GSC203_0045"/>
<evidence type="ECO:0000313" key="5">
    <source>
        <dbReference type="Proteomes" id="UP000012371"/>
    </source>
</evidence>
<feature type="DNA-binding region" description="H-T-H motif" evidence="2">
    <location>
        <begin position="22"/>
        <end position="41"/>
    </location>
</feature>
<accession>N1VUB9</accession>